<dbReference type="Proteomes" id="UP000324285">
    <property type="component" value="Chromosome"/>
</dbReference>
<dbReference type="NCBIfam" id="TIGR02322">
    <property type="entry name" value="phosphon_PhnN"/>
    <property type="match status" value="1"/>
</dbReference>
<evidence type="ECO:0000256" key="3">
    <source>
        <dbReference type="ARBA" id="ARBA00022679"/>
    </source>
</evidence>
<evidence type="ECO:0000256" key="5">
    <source>
        <dbReference type="ARBA" id="ARBA00022840"/>
    </source>
</evidence>
<dbReference type="GO" id="GO:0006015">
    <property type="term" value="P:5-phosphoribose 1-diphosphate biosynthetic process"/>
    <property type="evidence" value="ECO:0007669"/>
    <property type="project" value="UniProtKB-UniRule"/>
</dbReference>
<gene>
    <name evidence="6 8" type="primary">phnN</name>
    <name evidence="8" type="ORF">E4T21_02175</name>
</gene>
<feature type="domain" description="Guanylate kinase/L-type calcium channel beta subunit" evidence="7">
    <location>
        <begin position="1"/>
        <end position="182"/>
    </location>
</feature>
<evidence type="ECO:0000313" key="9">
    <source>
        <dbReference type="Proteomes" id="UP000324285"/>
    </source>
</evidence>
<evidence type="ECO:0000259" key="7">
    <source>
        <dbReference type="SMART" id="SM00072"/>
    </source>
</evidence>
<dbReference type="Gene3D" id="3.40.50.300">
    <property type="entry name" value="P-loop containing nucleotide triphosphate hydrolases"/>
    <property type="match status" value="1"/>
</dbReference>
<name>A0A5C1NE64_9GAMM</name>
<dbReference type="GO" id="GO:0033863">
    <property type="term" value="F:ribose 1,5-bisphosphate phosphokinase activity"/>
    <property type="evidence" value="ECO:0007669"/>
    <property type="project" value="UniProtKB-UniRule"/>
</dbReference>
<evidence type="ECO:0000313" key="8">
    <source>
        <dbReference type="EMBL" id="QEM80495.1"/>
    </source>
</evidence>
<comment type="pathway">
    <text evidence="2 6">Metabolic intermediate biosynthesis; 5-phospho-alpha-D-ribose 1-diphosphate biosynthesis; 5-phospho-alpha-D-ribose 1-diphosphate from D-ribose 5-phosphate (route II): step 3/3.</text>
</comment>
<dbReference type="EC" id="2.7.4.23" evidence="6"/>
<comment type="function">
    <text evidence="6">Catalyzes the phosphorylation of ribose 1,5-bisphosphate to 5-phospho-D-ribosyl alpha-1-diphosphate (PRPP).</text>
</comment>
<dbReference type="SMART" id="SM00072">
    <property type="entry name" value="GuKc"/>
    <property type="match status" value="1"/>
</dbReference>
<dbReference type="InterPro" id="IPR008145">
    <property type="entry name" value="GK/Ca_channel_bsu"/>
</dbReference>
<evidence type="ECO:0000256" key="4">
    <source>
        <dbReference type="ARBA" id="ARBA00022741"/>
    </source>
</evidence>
<dbReference type="InterPro" id="IPR027417">
    <property type="entry name" value="P-loop_NTPase"/>
</dbReference>
<accession>A0A5C1NE64</accession>
<comment type="similarity">
    <text evidence="6">Belongs to the ribose 1,5-bisphosphokinase family.</text>
</comment>
<reference evidence="8" key="1">
    <citation type="submission" date="2021-02" db="EMBL/GenBank/DDBJ databases">
        <title>Strain Y2R2, a novel species of the genus Halomonas.</title>
        <authorList>
            <person name="Huang H."/>
        </authorList>
    </citation>
    <scope>NUCLEOTIDE SEQUENCE</scope>
    <source>
        <strain evidence="8">Y2R2</strain>
    </source>
</reference>
<keyword evidence="4 6" id="KW-0547">Nucleotide-binding</keyword>
<proteinExistence type="inferred from homology"/>
<evidence type="ECO:0000256" key="6">
    <source>
        <dbReference type="HAMAP-Rule" id="MF_00836"/>
    </source>
</evidence>
<organism evidence="8 9">
    <name type="scientific">Halomonas binhaiensis</name>
    <dbReference type="NCBI Taxonomy" id="2562282"/>
    <lineage>
        <taxon>Bacteria</taxon>
        <taxon>Pseudomonadati</taxon>
        <taxon>Pseudomonadota</taxon>
        <taxon>Gammaproteobacteria</taxon>
        <taxon>Oceanospirillales</taxon>
        <taxon>Halomonadaceae</taxon>
        <taxon>Halomonas</taxon>
    </lineage>
</organism>
<dbReference type="SUPFAM" id="SSF52540">
    <property type="entry name" value="P-loop containing nucleoside triphosphate hydrolases"/>
    <property type="match status" value="1"/>
</dbReference>
<comment type="caution">
    <text evidence="6">Lacks conserved residue(s) required for the propagation of feature annotation.</text>
</comment>
<comment type="catalytic activity">
    <reaction evidence="1 6">
        <text>alpha-D-ribose 1,5-bisphosphate + ATP = 5-phospho-alpha-D-ribose 1-diphosphate + ADP</text>
        <dbReference type="Rhea" id="RHEA:20109"/>
        <dbReference type="ChEBI" id="CHEBI:30616"/>
        <dbReference type="ChEBI" id="CHEBI:58017"/>
        <dbReference type="ChEBI" id="CHEBI:68688"/>
        <dbReference type="ChEBI" id="CHEBI:456216"/>
        <dbReference type="EC" id="2.7.4.23"/>
    </reaction>
</comment>
<keyword evidence="9" id="KW-1185">Reference proteome</keyword>
<keyword evidence="3 6" id="KW-0808">Transferase</keyword>
<sequence length="189" mass="21142">MGRLIYLIGASGVGKDSLLNEARKVRPDWLVAHRYITRDSGTAERCVTLSEAEFARRQAMGMFCLHWRAHGLCYGVGTEVEDWCRRGAHVLLNGSRRALPQAWERFGAALLPVVVTASTTVLRERLEQRGRETPEQIADRLARHLDIEEELTREYPELARIDNGGTLQQSLEALAKIIDGTDAGCDKSL</sequence>
<keyword evidence="5 6" id="KW-0067">ATP-binding</keyword>
<dbReference type="UniPathway" id="UPA00087">
    <property type="reaction ID" value="UER00175"/>
</dbReference>
<dbReference type="GO" id="GO:0005524">
    <property type="term" value="F:ATP binding"/>
    <property type="evidence" value="ECO:0007669"/>
    <property type="project" value="UniProtKB-KW"/>
</dbReference>
<dbReference type="HAMAP" id="MF_00836">
    <property type="entry name" value="PhnN"/>
    <property type="match status" value="1"/>
</dbReference>
<dbReference type="KEGG" id="hbh:E4T21_02175"/>
<dbReference type="NCBIfam" id="NF007485">
    <property type="entry name" value="PRK10078.1"/>
    <property type="match status" value="1"/>
</dbReference>
<evidence type="ECO:0000256" key="1">
    <source>
        <dbReference type="ARBA" id="ARBA00000373"/>
    </source>
</evidence>
<dbReference type="OrthoDB" id="341217at2"/>
<dbReference type="AlphaFoldDB" id="A0A5C1NE64"/>
<dbReference type="InterPro" id="IPR012699">
    <property type="entry name" value="PhnN"/>
</dbReference>
<dbReference type="GO" id="GO:0019634">
    <property type="term" value="P:organic phosphonate metabolic process"/>
    <property type="evidence" value="ECO:0007669"/>
    <property type="project" value="UniProtKB-UniRule"/>
</dbReference>
<protein>
    <recommendedName>
        <fullName evidence="6">Ribose 1,5-bisphosphate phosphokinase PhnN</fullName>
        <ecNumber evidence="6">2.7.4.23</ecNumber>
    </recommendedName>
    <alternativeName>
        <fullName evidence="6">Ribose 1,5-bisphosphokinase</fullName>
    </alternativeName>
</protein>
<evidence type="ECO:0000256" key="2">
    <source>
        <dbReference type="ARBA" id="ARBA00005069"/>
    </source>
</evidence>
<dbReference type="RefSeq" id="WP_149283114.1">
    <property type="nucleotide sequence ID" value="NZ_CP038437.2"/>
</dbReference>
<dbReference type="EMBL" id="CP038437">
    <property type="protein sequence ID" value="QEM80495.1"/>
    <property type="molecule type" value="Genomic_DNA"/>
</dbReference>